<comment type="catalytic activity">
    <reaction evidence="11">
        <text>N(6)-(pyridoxal phosphate)-L-lysyl-[4-amino-5-hydroxymethyl-2-methylpyrimidine phosphate synthase] + L-histidyl-[4-amino-5-hydroxymethyl-2-methylpyrimidine phosphate synthase] + 2 Fe(3+) + 4 H2O = L-lysyl-[4-amino-5-hydroxymethyl-2-methylpyrimidine phosphate synthase] + (2S)-2-amino-5-hydroxy-4-oxopentanoyl-[4-amino-5-hydroxymethyl-2-methylpyrimidine phosphate synthase] + 4-amino-2-methyl-5-(phosphooxymethyl)pyrimidine + 3-oxopropanoate + 2 Fe(2+) + 2 H(+)</text>
        <dbReference type="Rhea" id="RHEA:65756"/>
        <dbReference type="Rhea" id="RHEA-COMP:16892"/>
        <dbReference type="Rhea" id="RHEA-COMP:16893"/>
        <dbReference type="Rhea" id="RHEA-COMP:16894"/>
        <dbReference type="Rhea" id="RHEA-COMP:16895"/>
        <dbReference type="ChEBI" id="CHEBI:15377"/>
        <dbReference type="ChEBI" id="CHEBI:15378"/>
        <dbReference type="ChEBI" id="CHEBI:29033"/>
        <dbReference type="ChEBI" id="CHEBI:29034"/>
        <dbReference type="ChEBI" id="CHEBI:29969"/>
        <dbReference type="ChEBI" id="CHEBI:29979"/>
        <dbReference type="ChEBI" id="CHEBI:33190"/>
        <dbReference type="ChEBI" id="CHEBI:58354"/>
        <dbReference type="ChEBI" id="CHEBI:143915"/>
        <dbReference type="ChEBI" id="CHEBI:157692"/>
    </reaction>
    <physiologicalReaction direction="left-to-right" evidence="11">
        <dbReference type="Rhea" id="RHEA:65757"/>
    </physiologicalReaction>
</comment>
<accession>A0A0L0HAS2</accession>
<dbReference type="InterPro" id="IPR011641">
    <property type="entry name" value="Tyr-kin_ephrin_A/B_rcpt-like"/>
</dbReference>
<keyword evidence="8" id="KW-0784">Thiamine biosynthesis</keyword>
<keyword evidence="5" id="KW-0808">Transferase</keyword>
<evidence type="ECO:0000256" key="5">
    <source>
        <dbReference type="ARBA" id="ARBA00022679"/>
    </source>
</evidence>
<evidence type="ECO:0000256" key="3">
    <source>
        <dbReference type="ARBA" id="ARBA00009406"/>
    </source>
</evidence>
<sequence length="783" mass="86156">MKSHYVLRDFRTLLFVVALWIPWTVVGATCVIKDKVSLQLNWLWQAQFAGFQAASSLGYFDEECLSVQIRQGEATFDGLSEVSEGRAVFGNAWTSGVATTHSAGTNLTVIMQQFQRSGMRIVSRLRPDIQTFQDLDNKTFSGWMVNLLDVSPRAAFTKHNMTNVNLVPQSFTPFKLFATDGTAVDAVSVMVYNELAQIFEVRNPQTGMLYQPDELKIFDLNTLGAGMLEDNVFVRSDWLEDEENKNITRRFLRATAKGWIYCRDNEEACKSMLYDHGPHQEWMMREVNRLIWPSPLGVGFMDPGLLNTTLNMLNITGHLHHTSSPYPLSDSSYMRWALDSLESQGYDVRGQNWSKSQLHFCMNSGETAFHVCDDIEATICPAGYSAIAANQCVPCPPGSFAPHNGTGNSCQACPPGTFSSQNGGLKDPNDYLDEPGGVLCSGCPSGTRVGADGRVICGKVGFEDSLVHLIVANKALVGAWAGAMGLAGFLFFYIKRTEPTADAVIMPSAVASILETILDAVFLNLLVQQGRMNYFAIAVTGFGGHFLLNILIVGVFIHHEFRLGSVRRWTEQHVNALPPVVMLSVMNPELLGILSSKVRGWKWTQAPFSPKGLAALRFSTFAAFVAGKIPQVCVEILILQRDGWHLDPFLAAVTTLALLTKGVIHYFVLNILILYKKRRGNMSSKGSQNGSSLSNIGHVEAGRKVSRSCNLDPGRLRDELVLAKRRVKELEELLRAHGDVENASFPPVLATGKLDDHSPSPLSQGLRDVTNKPNGGSEAGLEV</sequence>
<keyword evidence="9" id="KW-0408">Iron</keyword>
<gene>
    <name evidence="16" type="ORF">SPPG_06813</name>
</gene>
<evidence type="ECO:0000256" key="4">
    <source>
        <dbReference type="ARBA" id="ARBA00011738"/>
    </source>
</evidence>
<evidence type="ECO:0000256" key="8">
    <source>
        <dbReference type="ARBA" id="ARBA00022977"/>
    </source>
</evidence>
<comment type="pathway">
    <text evidence="2">Cofactor biosynthesis; thiamine diphosphate biosynthesis.</text>
</comment>
<evidence type="ECO:0000256" key="7">
    <source>
        <dbReference type="ARBA" id="ARBA00022898"/>
    </source>
</evidence>
<feature type="transmembrane region" description="Helical" evidence="13">
    <location>
        <begin position="12"/>
        <end position="32"/>
    </location>
</feature>
<dbReference type="Gene3D" id="3.40.190.10">
    <property type="entry name" value="Periplasmic binding protein-like II"/>
    <property type="match status" value="2"/>
</dbReference>
<dbReference type="eggNOG" id="KOG0618">
    <property type="taxonomic scope" value="Eukaryota"/>
</dbReference>
<dbReference type="SUPFAM" id="SSF53850">
    <property type="entry name" value="Periplasmic binding protein-like II"/>
    <property type="match status" value="1"/>
</dbReference>
<proteinExistence type="inferred from homology"/>
<dbReference type="STRING" id="645134.A0A0L0HAS2"/>
<feature type="region of interest" description="Disordered" evidence="12">
    <location>
        <begin position="747"/>
        <end position="783"/>
    </location>
</feature>
<feature type="domain" description="SsuA/THI5-like" evidence="15">
    <location>
        <begin position="46"/>
        <end position="265"/>
    </location>
</feature>
<keyword evidence="6" id="KW-0479">Metal-binding</keyword>
<feature type="transmembrane region" description="Helical" evidence="13">
    <location>
        <begin position="475"/>
        <end position="494"/>
    </location>
</feature>
<keyword evidence="13" id="KW-0812">Transmembrane</keyword>
<dbReference type="GO" id="GO:0009228">
    <property type="term" value="P:thiamine biosynthetic process"/>
    <property type="evidence" value="ECO:0007669"/>
    <property type="project" value="UniProtKB-KW"/>
</dbReference>
<evidence type="ECO:0000256" key="9">
    <source>
        <dbReference type="ARBA" id="ARBA00023004"/>
    </source>
</evidence>
<dbReference type="InterPro" id="IPR027939">
    <property type="entry name" value="NMT1/THI5"/>
</dbReference>
<evidence type="ECO:0000256" key="1">
    <source>
        <dbReference type="ARBA" id="ARBA00003469"/>
    </source>
</evidence>
<evidence type="ECO:0000256" key="6">
    <source>
        <dbReference type="ARBA" id="ARBA00022723"/>
    </source>
</evidence>
<evidence type="ECO:0000256" key="2">
    <source>
        <dbReference type="ARBA" id="ARBA00004948"/>
    </source>
</evidence>
<dbReference type="PANTHER" id="PTHR31528:SF1">
    <property type="entry name" value="4-AMINO-5-HYDROXYMETHYL-2-METHYLPYRIMIDINE PHOSPHATE SYNTHASE THI11-RELATED"/>
    <property type="match status" value="1"/>
</dbReference>
<dbReference type="InterPro" id="IPR009030">
    <property type="entry name" value="Growth_fac_rcpt_cys_sf"/>
</dbReference>
<keyword evidence="13" id="KW-1133">Transmembrane helix</keyword>
<dbReference type="OrthoDB" id="2146037at2759"/>
<dbReference type="SMART" id="SM01411">
    <property type="entry name" value="Ephrin_rec_like"/>
    <property type="match status" value="1"/>
</dbReference>
<dbReference type="UniPathway" id="UPA00060"/>
<dbReference type="SUPFAM" id="SSF57184">
    <property type="entry name" value="Growth factor receptor domain"/>
    <property type="match status" value="1"/>
</dbReference>
<dbReference type="InParanoid" id="A0A0L0HAS2"/>
<dbReference type="VEuPathDB" id="FungiDB:SPPG_06813"/>
<dbReference type="EMBL" id="KQ257462">
    <property type="protein sequence ID" value="KNC97818.1"/>
    <property type="molecule type" value="Genomic_DNA"/>
</dbReference>
<dbReference type="Proteomes" id="UP000053201">
    <property type="component" value="Unassembled WGS sequence"/>
</dbReference>
<evidence type="ECO:0000313" key="16">
    <source>
        <dbReference type="EMBL" id="KNC97818.1"/>
    </source>
</evidence>
<dbReference type="GO" id="GO:0016740">
    <property type="term" value="F:transferase activity"/>
    <property type="evidence" value="ECO:0007669"/>
    <property type="project" value="UniProtKB-KW"/>
</dbReference>
<evidence type="ECO:0000259" key="15">
    <source>
        <dbReference type="Pfam" id="PF09084"/>
    </source>
</evidence>
<dbReference type="Gene3D" id="2.10.50.10">
    <property type="entry name" value="Tumor Necrosis Factor Receptor, subunit A, domain 2"/>
    <property type="match status" value="1"/>
</dbReference>
<dbReference type="AlphaFoldDB" id="A0A0L0HAS2"/>
<dbReference type="InterPro" id="IPR015168">
    <property type="entry name" value="SsuA/THI5"/>
</dbReference>
<feature type="transmembrane region" description="Helical" evidence="13">
    <location>
        <begin position="650"/>
        <end position="675"/>
    </location>
</feature>
<keyword evidence="17" id="KW-1185">Reference proteome</keyword>
<evidence type="ECO:0000259" key="14">
    <source>
        <dbReference type="Pfam" id="PF07699"/>
    </source>
</evidence>
<feature type="transmembrane region" description="Helical" evidence="13">
    <location>
        <begin position="506"/>
        <end position="527"/>
    </location>
</feature>
<feature type="transmembrane region" description="Helical" evidence="13">
    <location>
        <begin position="534"/>
        <end position="557"/>
    </location>
</feature>
<comment type="subunit">
    <text evidence="4">Homodimer.</text>
</comment>
<evidence type="ECO:0000256" key="12">
    <source>
        <dbReference type="SAM" id="MobiDB-lite"/>
    </source>
</evidence>
<evidence type="ECO:0000256" key="11">
    <source>
        <dbReference type="ARBA" id="ARBA00048179"/>
    </source>
</evidence>
<comment type="similarity">
    <text evidence="3">Belongs to the NMT1/THI5 family.</text>
</comment>
<dbReference type="PANTHER" id="PTHR31528">
    <property type="entry name" value="4-AMINO-5-HYDROXYMETHYL-2-METHYLPYRIMIDINE PHOSPHATE SYNTHASE THI11-RELATED"/>
    <property type="match status" value="1"/>
</dbReference>
<dbReference type="RefSeq" id="XP_016605858.1">
    <property type="nucleotide sequence ID" value="XM_016755010.1"/>
</dbReference>
<evidence type="ECO:0000313" key="17">
    <source>
        <dbReference type="Proteomes" id="UP000053201"/>
    </source>
</evidence>
<evidence type="ECO:0000256" key="10">
    <source>
        <dbReference type="ARBA" id="ARBA00033171"/>
    </source>
</evidence>
<evidence type="ECO:0000256" key="13">
    <source>
        <dbReference type="SAM" id="Phobius"/>
    </source>
</evidence>
<protein>
    <recommendedName>
        <fullName evidence="10">Thiamine pyrimidine synthase</fullName>
    </recommendedName>
</protein>
<dbReference type="Pfam" id="PF09084">
    <property type="entry name" value="NMT1"/>
    <property type="match status" value="1"/>
</dbReference>
<reference evidence="16 17" key="1">
    <citation type="submission" date="2009-08" db="EMBL/GenBank/DDBJ databases">
        <title>The Genome Sequence of Spizellomyces punctatus strain DAOM BR117.</title>
        <authorList>
            <consortium name="The Broad Institute Genome Sequencing Platform"/>
            <person name="Russ C."/>
            <person name="Cuomo C."/>
            <person name="Shea T."/>
            <person name="Young S.K."/>
            <person name="Zeng Q."/>
            <person name="Koehrsen M."/>
            <person name="Haas B."/>
            <person name="Borodovsky M."/>
            <person name="Guigo R."/>
            <person name="Alvarado L."/>
            <person name="Berlin A."/>
            <person name="Bochicchio J."/>
            <person name="Borenstein D."/>
            <person name="Chapman S."/>
            <person name="Chen Z."/>
            <person name="Engels R."/>
            <person name="Freedman E."/>
            <person name="Gellesch M."/>
            <person name="Goldberg J."/>
            <person name="Griggs A."/>
            <person name="Gujja S."/>
            <person name="Heiman D."/>
            <person name="Hepburn T."/>
            <person name="Howarth C."/>
            <person name="Jen D."/>
            <person name="Larson L."/>
            <person name="Lewis B."/>
            <person name="Mehta T."/>
            <person name="Park D."/>
            <person name="Pearson M."/>
            <person name="Roberts A."/>
            <person name="Saif S."/>
            <person name="Shenoy N."/>
            <person name="Sisk P."/>
            <person name="Stolte C."/>
            <person name="Sykes S."/>
            <person name="Thomson T."/>
            <person name="Walk T."/>
            <person name="White J."/>
            <person name="Yandava C."/>
            <person name="Burger G."/>
            <person name="Gray M.W."/>
            <person name="Holland P.W.H."/>
            <person name="King N."/>
            <person name="Lang F.B.F."/>
            <person name="Roger A.J."/>
            <person name="Ruiz-Trillo I."/>
            <person name="Lander E."/>
            <person name="Nusbaum C."/>
        </authorList>
    </citation>
    <scope>NUCLEOTIDE SEQUENCE [LARGE SCALE GENOMIC DNA]</scope>
    <source>
        <strain evidence="16 17">DAOM BR117</strain>
    </source>
</reference>
<dbReference type="GO" id="GO:0009229">
    <property type="term" value="P:thiamine diphosphate biosynthetic process"/>
    <property type="evidence" value="ECO:0007669"/>
    <property type="project" value="UniProtKB-UniPathway"/>
</dbReference>
<keyword evidence="13" id="KW-0472">Membrane</keyword>
<dbReference type="GeneID" id="27690089"/>
<dbReference type="GO" id="GO:0046872">
    <property type="term" value="F:metal ion binding"/>
    <property type="evidence" value="ECO:0007669"/>
    <property type="project" value="UniProtKB-KW"/>
</dbReference>
<keyword evidence="7" id="KW-0663">Pyridoxal phosphate</keyword>
<name>A0A0L0HAS2_SPIPD</name>
<feature type="domain" description="Tyrosine-protein kinase ephrin type A/B receptor-like" evidence="14">
    <location>
        <begin position="384"/>
        <end position="423"/>
    </location>
</feature>
<dbReference type="Pfam" id="PF07699">
    <property type="entry name" value="Ephrin_rec_like"/>
    <property type="match status" value="1"/>
</dbReference>
<comment type="function">
    <text evidence="1">Responsible for the formation of the pyrimidine heterocycle in the thiamine biosynthesis pathway. Catalyzes the formation of hydroxymethylpyrimidine phosphate (HMP-P) from histidine and pyridoxal phosphate (PLP). The protein uses PLP and the active site histidine to form HMP-P, generating an inactive enzyme. The enzyme can only undergo a single turnover, which suggests it is a suicide enzyme.</text>
</comment>
<organism evidence="16 17">
    <name type="scientific">Spizellomyces punctatus (strain DAOM BR117)</name>
    <dbReference type="NCBI Taxonomy" id="645134"/>
    <lineage>
        <taxon>Eukaryota</taxon>
        <taxon>Fungi</taxon>
        <taxon>Fungi incertae sedis</taxon>
        <taxon>Chytridiomycota</taxon>
        <taxon>Chytridiomycota incertae sedis</taxon>
        <taxon>Chytridiomycetes</taxon>
        <taxon>Spizellomycetales</taxon>
        <taxon>Spizellomycetaceae</taxon>
        <taxon>Spizellomyces</taxon>
    </lineage>
</organism>